<dbReference type="EMBL" id="DAKRPA010000004">
    <property type="protein sequence ID" value="DBA04984.1"/>
    <property type="molecule type" value="Genomic_DNA"/>
</dbReference>
<dbReference type="Proteomes" id="UP001146120">
    <property type="component" value="Unassembled WGS sequence"/>
</dbReference>
<reference evidence="1" key="2">
    <citation type="journal article" date="2023" name="Microbiol Resour">
        <title>Decontamination and Annotation of the Draft Genome Sequence of the Oomycete Lagenidium giganteum ARSEF 373.</title>
        <authorList>
            <person name="Morgan W.R."/>
            <person name="Tartar A."/>
        </authorList>
    </citation>
    <scope>NUCLEOTIDE SEQUENCE</scope>
    <source>
        <strain evidence="1">ARSEF 373</strain>
    </source>
</reference>
<proteinExistence type="predicted"/>
<evidence type="ECO:0000313" key="1">
    <source>
        <dbReference type="EMBL" id="DBA04984.1"/>
    </source>
</evidence>
<accession>A0AAV2ZKI2</accession>
<name>A0AAV2ZKI2_9STRA</name>
<comment type="caution">
    <text evidence="1">The sequence shown here is derived from an EMBL/GenBank/DDBJ whole genome shotgun (WGS) entry which is preliminary data.</text>
</comment>
<gene>
    <name evidence="1" type="ORF">N0F65_006986</name>
</gene>
<dbReference type="AlphaFoldDB" id="A0AAV2ZKI2"/>
<organism evidence="1 2">
    <name type="scientific">Lagenidium giganteum</name>
    <dbReference type="NCBI Taxonomy" id="4803"/>
    <lineage>
        <taxon>Eukaryota</taxon>
        <taxon>Sar</taxon>
        <taxon>Stramenopiles</taxon>
        <taxon>Oomycota</taxon>
        <taxon>Peronosporomycetes</taxon>
        <taxon>Pythiales</taxon>
        <taxon>Pythiaceae</taxon>
    </lineage>
</organism>
<keyword evidence="2" id="KW-1185">Reference proteome</keyword>
<evidence type="ECO:0000313" key="2">
    <source>
        <dbReference type="Proteomes" id="UP001146120"/>
    </source>
</evidence>
<sequence>MHNVASGNVLLVNEARTPRGWAAVELLTRYGFLYEGENKQLLFPSNMHCT</sequence>
<protein>
    <submittedName>
        <fullName evidence="1">Uncharacterized protein</fullName>
    </submittedName>
</protein>
<reference evidence="1" key="1">
    <citation type="submission" date="2022-11" db="EMBL/GenBank/DDBJ databases">
        <authorList>
            <person name="Morgan W.R."/>
            <person name="Tartar A."/>
        </authorList>
    </citation>
    <scope>NUCLEOTIDE SEQUENCE</scope>
    <source>
        <strain evidence="1">ARSEF 373</strain>
    </source>
</reference>